<evidence type="ECO:0000313" key="15">
    <source>
        <dbReference type="Proteomes" id="UP000030341"/>
    </source>
</evidence>
<dbReference type="UniPathway" id="UPA00031">
    <property type="reaction ID" value="UER00012"/>
</dbReference>
<dbReference type="HAMAP" id="MF_01023">
    <property type="entry name" value="HisC_aminotrans_2"/>
    <property type="match status" value="1"/>
</dbReference>
<dbReference type="EMBL" id="CP009889">
    <property type="protein sequence ID" value="AIY67049.1"/>
    <property type="molecule type" value="Genomic_DNA"/>
</dbReference>
<comment type="catalytic activity">
    <reaction evidence="10 11">
        <text>L-histidinol phosphate + 2-oxoglutarate = 3-(imidazol-4-yl)-2-oxopropyl phosphate + L-glutamate</text>
        <dbReference type="Rhea" id="RHEA:23744"/>
        <dbReference type="ChEBI" id="CHEBI:16810"/>
        <dbReference type="ChEBI" id="CHEBI:29985"/>
        <dbReference type="ChEBI" id="CHEBI:57766"/>
        <dbReference type="ChEBI" id="CHEBI:57980"/>
        <dbReference type="EC" id="2.6.1.9"/>
    </reaction>
</comment>
<dbReference type="GO" id="GO:0004400">
    <property type="term" value="F:histidinol-phosphate transaminase activity"/>
    <property type="evidence" value="ECO:0007669"/>
    <property type="project" value="UniProtKB-UniRule"/>
</dbReference>
<dbReference type="Gene3D" id="3.40.640.10">
    <property type="entry name" value="Type I PLP-dependent aspartate aminotransferase-like (Major domain)"/>
    <property type="match status" value="1"/>
</dbReference>
<comment type="similarity">
    <text evidence="3 11">Belongs to the class-II pyridoxal-phosphate-dependent aminotransferase family. Histidinol-phosphate aminotransferase subfamily.</text>
</comment>
<evidence type="ECO:0000256" key="6">
    <source>
        <dbReference type="ARBA" id="ARBA00022605"/>
    </source>
</evidence>
<proteinExistence type="inferred from homology"/>
<evidence type="ECO:0000256" key="12">
    <source>
        <dbReference type="SAM" id="Coils"/>
    </source>
</evidence>
<evidence type="ECO:0000256" key="1">
    <source>
        <dbReference type="ARBA" id="ARBA00001933"/>
    </source>
</evidence>
<keyword evidence="12" id="KW-0175">Coiled coil</keyword>
<dbReference type="EC" id="2.6.1.9" evidence="11"/>
<keyword evidence="6 11" id="KW-0028">Amino-acid biosynthesis</keyword>
<evidence type="ECO:0000259" key="13">
    <source>
        <dbReference type="Pfam" id="PF00155"/>
    </source>
</evidence>
<dbReference type="InterPro" id="IPR015422">
    <property type="entry name" value="PyrdxlP-dep_Trfase_small"/>
</dbReference>
<keyword evidence="8 11" id="KW-0663">Pyridoxal phosphate</keyword>
<keyword evidence="15" id="KW-1185">Reference proteome</keyword>
<dbReference type="InterPro" id="IPR005861">
    <property type="entry name" value="HisP_aminotrans"/>
</dbReference>
<dbReference type="KEGG" id="pseo:OM33_18420"/>
<dbReference type="Pfam" id="PF00155">
    <property type="entry name" value="Aminotran_1_2"/>
    <property type="match status" value="1"/>
</dbReference>
<dbReference type="InterPro" id="IPR004839">
    <property type="entry name" value="Aminotransferase_I/II_large"/>
</dbReference>
<feature type="modified residue" description="N6-(pyridoxal phosphate)lysine" evidence="11">
    <location>
        <position position="210"/>
    </location>
</feature>
<evidence type="ECO:0000256" key="10">
    <source>
        <dbReference type="ARBA" id="ARBA00047481"/>
    </source>
</evidence>
<dbReference type="InterPro" id="IPR001917">
    <property type="entry name" value="Aminotrans_II_pyridoxalP_BS"/>
</dbReference>
<sequence>MSNKFAPEYIQSLKAYSSAKSQKLTGSTWLNANESPYINDYDISLNRLNRYPDPQPEAVINAYADYAGVSSDNILMTRGADEGIELLVRTFCQNGKDSITQFVPTYGMYKVTADSSNVALNNLTQTDLINAPVEQLVEKSNGAKLVFVCNPNNPTGNTISLDRIRSIVSAFNDKALVVVDEAYIEFCDELSSAKFVNEFGNLVVLRTLSKAFALAGLRTGFVLSNPSLINTMRKVLAPYPVSGIVAQIAEQALSSCNIQRVKRQVAILNDNRKALELQLRQCKQVVEILPSNANFVTVRLSDKKFIDSAMQNGLIMRPFTLYDQDTWLRISIGSEQELNVVFNWLIEING</sequence>
<dbReference type="Proteomes" id="UP000030341">
    <property type="component" value="Chromosome 2"/>
</dbReference>
<feature type="coiled-coil region" evidence="12">
    <location>
        <begin position="258"/>
        <end position="285"/>
    </location>
</feature>
<evidence type="ECO:0000256" key="8">
    <source>
        <dbReference type="ARBA" id="ARBA00022898"/>
    </source>
</evidence>
<organism evidence="14 15">
    <name type="scientific">Pseudoalteromonas piratica</name>
    <dbReference type="NCBI Taxonomy" id="1348114"/>
    <lineage>
        <taxon>Bacteria</taxon>
        <taxon>Pseudomonadati</taxon>
        <taxon>Pseudomonadota</taxon>
        <taxon>Gammaproteobacteria</taxon>
        <taxon>Alteromonadales</taxon>
        <taxon>Pseudoalteromonadaceae</taxon>
        <taxon>Pseudoalteromonas</taxon>
    </lineage>
</organism>
<dbReference type="RefSeq" id="WP_040135786.1">
    <property type="nucleotide sequence ID" value="NZ_CP009889.1"/>
</dbReference>
<evidence type="ECO:0000256" key="9">
    <source>
        <dbReference type="ARBA" id="ARBA00023102"/>
    </source>
</evidence>
<dbReference type="NCBIfam" id="TIGR01141">
    <property type="entry name" value="hisC"/>
    <property type="match status" value="1"/>
</dbReference>
<evidence type="ECO:0000256" key="5">
    <source>
        <dbReference type="ARBA" id="ARBA00022576"/>
    </source>
</evidence>
<feature type="domain" description="Aminotransferase class I/classII large" evidence="13">
    <location>
        <begin position="46"/>
        <end position="341"/>
    </location>
</feature>
<dbReference type="STRING" id="1348114.OM33_18420"/>
<name>A0A0A7EK97_9GAMM</name>
<dbReference type="CDD" id="cd00609">
    <property type="entry name" value="AAT_like"/>
    <property type="match status" value="1"/>
</dbReference>
<dbReference type="GO" id="GO:0000105">
    <property type="term" value="P:L-histidine biosynthetic process"/>
    <property type="evidence" value="ECO:0007669"/>
    <property type="project" value="UniProtKB-UniRule"/>
</dbReference>
<dbReference type="OrthoDB" id="9813612at2"/>
<dbReference type="GO" id="GO:0030170">
    <property type="term" value="F:pyridoxal phosphate binding"/>
    <property type="evidence" value="ECO:0007669"/>
    <property type="project" value="InterPro"/>
</dbReference>
<dbReference type="InterPro" id="IPR015421">
    <property type="entry name" value="PyrdxlP-dep_Trfase_major"/>
</dbReference>
<dbReference type="AlphaFoldDB" id="A0A0A7EK97"/>
<gene>
    <name evidence="11" type="primary">hisC</name>
    <name evidence="14" type="ORF">OM33_18420</name>
</gene>
<evidence type="ECO:0000313" key="14">
    <source>
        <dbReference type="EMBL" id="AIY67049.1"/>
    </source>
</evidence>
<dbReference type="PANTHER" id="PTHR42885:SF2">
    <property type="entry name" value="HISTIDINOL-PHOSPHATE AMINOTRANSFERASE"/>
    <property type="match status" value="1"/>
</dbReference>
<dbReference type="PANTHER" id="PTHR42885">
    <property type="entry name" value="HISTIDINOL-PHOSPHATE AMINOTRANSFERASE-RELATED"/>
    <property type="match status" value="1"/>
</dbReference>
<evidence type="ECO:0000256" key="2">
    <source>
        <dbReference type="ARBA" id="ARBA00005011"/>
    </source>
</evidence>
<keyword evidence="7 11" id="KW-0808">Transferase</keyword>
<dbReference type="eggNOG" id="COG0079">
    <property type="taxonomic scope" value="Bacteria"/>
</dbReference>
<dbReference type="PROSITE" id="PS00599">
    <property type="entry name" value="AA_TRANSFER_CLASS_2"/>
    <property type="match status" value="1"/>
</dbReference>
<comment type="subunit">
    <text evidence="4 11">Homodimer.</text>
</comment>
<dbReference type="InterPro" id="IPR015424">
    <property type="entry name" value="PyrdxlP-dep_Trfase"/>
</dbReference>
<keyword evidence="9 11" id="KW-0368">Histidine biosynthesis</keyword>
<keyword evidence="5 11" id="KW-0032">Aminotransferase</keyword>
<comment type="pathway">
    <text evidence="2 11">Amino-acid biosynthesis; L-histidine biosynthesis; L-histidine from 5-phospho-alpha-D-ribose 1-diphosphate: step 7/9.</text>
</comment>
<evidence type="ECO:0000256" key="11">
    <source>
        <dbReference type="HAMAP-Rule" id="MF_01023"/>
    </source>
</evidence>
<accession>A0A0A7EK97</accession>
<evidence type="ECO:0000256" key="3">
    <source>
        <dbReference type="ARBA" id="ARBA00007970"/>
    </source>
</evidence>
<dbReference type="Gene3D" id="3.90.1150.10">
    <property type="entry name" value="Aspartate Aminotransferase, domain 1"/>
    <property type="match status" value="1"/>
</dbReference>
<protein>
    <recommendedName>
        <fullName evidence="11">Histidinol-phosphate aminotransferase</fullName>
        <ecNumber evidence="11">2.6.1.9</ecNumber>
    </recommendedName>
    <alternativeName>
        <fullName evidence="11">Imidazole acetol-phosphate transaminase</fullName>
    </alternativeName>
</protein>
<evidence type="ECO:0000256" key="4">
    <source>
        <dbReference type="ARBA" id="ARBA00011738"/>
    </source>
</evidence>
<comment type="cofactor">
    <cofactor evidence="1 11">
        <name>pyridoxal 5'-phosphate</name>
        <dbReference type="ChEBI" id="CHEBI:597326"/>
    </cofactor>
</comment>
<reference evidence="14 15" key="1">
    <citation type="submission" date="2014-11" db="EMBL/GenBank/DDBJ databases">
        <title>Complete Genome Sequence of Pseudoalteromonas sp. Strain OCN003 Isolated from Kaneohe Bay, Oahu, Hawaii.</title>
        <authorList>
            <person name="Beurmann S."/>
            <person name="Videau P."/>
            <person name="Ushijima B."/>
            <person name="Smith A.M."/>
            <person name="Aeby G.S."/>
            <person name="Callahan S.M."/>
            <person name="Belcaid M."/>
        </authorList>
    </citation>
    <scope>NUCLEOTIDE SEQUENCE [LARGE SCALE GENOMIC DNA]</scope>
    <source>
        <strain evidence="14 15">OCN003</strain>
    </source>
</reference>
<dbReference type="SUPFAM" id="SSF53383">
    <property type="entry name" value="PLP-dependent transferases"/>
    <property type="match status" value="1"/>
</dbReference>
<dbReference type="HOGENOM" id="CLU_017584_3_1_6"/>
<evidence type="ECO:0000256" key="7">
    <source>
        <dbReference type="ARBA" id="ARBA00022679"/>
    </source>
</evidence>